<keyword evidence="2" id="KW-1185">Reference proteome</keyword>
<dbReference type="Proteomes" id="UP000300879">
    <property type="component" value="Chromosome"/>
</dbReference>
<proteinExistence type="predicted"/>
<name>A0A4P8XJN0_9BACL</name>
<dbReference type="RefSeq" id="WP_138225822.1">
    <property type="nucleotide sequence ID" value="NZ_CP040396.1"/>
</dbReference>
<gene>
    <name evidence="1" type="ORF">E6C60_2142</name>
</gene>
<reference evidence="1 2" key="1">
    <citation type="submission" date="2019-05" db="EMBL/GenBank/DDBJ databases">
        <authorList>
            <person name="Chen C."/>
        </authorList>
    </citation>
    <scope>NUCLEOTIDE SEQUENCE [LARGE SCALE GENOMIC DNA]</scope>
    <source>
        <strain evidence="1 2">HB172198</strain>
    </source>
</reference>
<evidence type="ECO:0000313" key="1">
    <source>
        <dbReference type="EMBL" id="QCT02857.1"/>
    </source>
</evidence>
<evidence type="ECO:0000313" key="2">
    <source>
        <dbReference type="Proteomes" id="UP000300879"/>
    </source>
</evidence>
<dbReference type="OrthoDB" id="2659446at2"/>
<accession>A0A4P8XJN0</accession>
<dbReference type="KEGG" id="palo:E6C60_2142"/>
<protein>
    <submittedName>
        <fullName evidence="1">Uncharacterized protein</fullName>
    </submittedName>
</protein>
<dbReference type="EMBL" id="CP040396">
    <property type="protein sequence ID" value="QCT02857.1"/>
    <property type="molecule type" value="Genomic_DNA"/>
</dbReference>
<dbReference type="AlphaFoldDB" id="A0A4P8XJN0"/>
<sequence length="112" mass="12328">MSVFRLEAAPFSPIDARYIQSSDLYISNHGSEPFDVLVHGYYPDGSIFYVTLVHAAAGSTVSLPDIYNHHRAFSLLLVTNINTSLTTGITVYAKDQGQLIAVFSNSHFSVME</sequence>
<organism evidence="1 2">
    <name type="scientific">Paenibacillus algicola</name>
    <dbReference type="NCBI Taxonomy" id="2565926"/>
    <lineage>
        <taxon>Bacteria</taxon>
        <taxon>Bacillati</taxon>
        <taxon>Bacillota</taxon>
        <taxon>Bacilli</taxon>
        <taxon>Bacillales</taxon>
        <taxon>Paenibacillaceae</taxon>
        <taxon>Paenibacillus</taxon>
    </lineage>
</organism>